<feature type="binding site" evidence="5">
    <location>
        <position position="165"/>
    </location>
    <ligand>
        <name>Fe cation</name>
        <dbReference type="ChEBI" id="CHEBI:24875"/>
    </ligand>
</feature>
<comment type="similarity">
    <text evidence="1">Belongs to the clavaminate synthase family.</text>
</comment>
<dbReference type="InterPro" id="IPR003819">
    <property type="entry name" value="TauD/TfdA-like"/>
</dbReference>
<evidence type="ECO:0000259" key="6">
    <source>
        <dbReference type="Pfam" id="PF02668"/>
    </source>
</evidence>
<dbReference type="PIRSF" id="PIRSF019543">
    <property type="entry name" value="Clavaminate_syn"/>
    <property type="match status" value="1"/>
</dbReference>
<evidence type="ECO:0000256" key="5">
    <source>
        <dbReference type="PIRSR" id="PIRSR019543-2"/>
    </source>
</evidence>
<dbReference type="NCBIfam" id="NF041363">
    <property type="entry name" value="GntD_guanitoxin"/>
    <property type="match status" value="1"/>
</dbReference>
<evidence type="ECO:0000256" key="2">
    <source>
        <dbReference type="ARBA" id="ARBA00022723"/>
    </source>
</evidence>
<dbReference type="EMBL" id="SUMB01000013">
    <property type="protein sequence ID" value="TJZ44120.1"/>
    <property type="molecule type" value="Genomic_DNA"/>
</dbReference>
<dbReference type="GO" id="GO:0016491">
    <property type="term" value="F:oxidoreductase activity"/>
    <property type="evidence" value="ECO:0007669"/>
    <property type="project" value="UniProtKB-KW"/>
</dbReference>
<sequence>MSTAREAPTGTDGTAVPTVVHLDIEETDARFLTGLLRELADTYPSAEDETFLRDAPRLAWRLPRRIVDALQDFRRHESSAALVLHGLRVDDAAIGPTPLSWECQPDPASTLHAELYQMLVAGMLGEVFGWSTLQEGRLIHNVVPMPSEQNEQSGHGTVRLEWHTEDGFHPYRCDYLLLTGLRNHDAVPTGIAGIDSLTLGDEVIRVLREPRFLIRPDTEHLRRAAGLVRGSGRRHPIQVMQDEPEPCAVLFGGTERPYLRVDPAFMTAVPGDTEATEALSALVEQLEAHLVDVALGPGDLLVVDNYRAVHGRSAFRARFDGTDRWLKKTVVTRDLRKSRAQRAEPAARVLL</sequence>
<dbReference type="RefSeq" id="WP_136743584.1">
    <property type="nucleotide sequence ID" value="NZ_SUMB01000013.1"/>
</dbReference>
<keyword evidence="8" id="KW-1185">Reference proteome</keyword>
<accession>A0A4U0MT42</accession>
<evidence type="ECO:0000256" key="1">
    <source>
        <dbReference type="ARBA" id="ARBA00008425"/>
    </source>
</evidence>
<dbReference type="Gene3D" id="3.60.130.10">
    <property type="entry name" value="Clavaminate synthase-like"/>
    <property type="match status" value="1"/>
</dbReference>
<dbReference type="AlphaFoldDB" id="A0A4U0MT42"/>
<evidence type="ECO:0000256" key="3">
    <source>
        <dbReference type="ARBA" id="ARBA00023002"/>
    </source>
</evidence>
<gene>
    <name evidence="7" type="ORF">FCH28_31470</name>
</gene>
<organism evidence="7 8">
    <name type="scientific">Streptomyces piniterrae</name>
    <dbReference type="NCBI Taxonomy" id="2571125"/>
    <lineage>
        <taxon>Bacteria</taxon>
        <taxon>Bacillati</taxon>
        <taxon>Actinomycetota</taxon>
        <taxon>Actinomycetes</taxon>
        <taxon>Kitasatosporales</taxon>
        <taxon>Streptomycetaceae</taxon>
        <taxon>Streptomyces</taxon>
    </lineage>
</organism>
<dbReference type="InterPro" id="IPR042098">
    <property type="entry name" value="TauD-like_sf"/>
</dbReference>
<dbReference type="Pfam" id="PF02668">
    <property type="entry name" value="TauD"/>
    <property type="match status" value="1"/>
</dbReference>
<feature type="binding site" evidence="5">
    <location>
        <position position="163"/>
    </location>
    <ligand>
        <name>Fe cation</name>
        <dbReference type="ChEBI" id="CHEBI:24875"/>
    </ligand>
</feature>
<reference evidence="7 8" key="1">
    <citation type="submission" date="2019-04" db="EMBL/GenBank/DDBJ databases">
        <title>Streptomyces piniterrae sp. nov., a heliquinomycin-producing actinomycete isolated from rhizosphere soil of Pinus yunnanensis.</title>
        <authorList>
            <person name="Zhuang X."/>
            <person name="Zhao J."/>
        </authorList>
    </citation>
    <scope>NUCLEOTIDE SEQUENCE [LARGE SCALE GENOMIC DNA]</scope>
    <source>
        <strain evidence="8">jys28</strain>
    </source>
</reference>
<evidence type="ECO:0000256" key="4">
    <source>
        <dbReference type="ARBA" id="ARBA00023004"/>
    </source>
</evidence>
<keyword evidence="3" id="KW-0560">Oxidoreductase</keyword>
<dbReference type="OrthoDB" id="3872700at2"/>
<dbReference type="GO" id="GO:0005506">
    <property type="term" value="F:iron ion binding"/>
    <property type="evidence" value="ECO:0007669"/>
    <property type="project" value="InterPro"/>
</dbReference>
<dbReference type="InterPro" id="IPR053447">
    <property type="entry name" value="Alpha-KG_dependent_hydroxylase"/>
</dbReference>
<dbReference type="SUPFAM" id="SSF51197">
    <property type="entry name" value="Clavaminate synthase-like"/>
    <property type="match status" value="1"/>
</dbReference>
<dbReference type="InterPro" id="IPR014503">
    <property type="entry name" value="Clavaminate_syn-like"/>
</dbReference>
<keyword evidence="2 5" id="KW-0479">Metal-binding</keyword>
<evidence type="ECO:0000313" key="8">
    <source>
        <dbReference type="Proteomes" id="UP000308697"/>
    </source>
</evidence>
<keyword evidence="4 5" id="KW-0408">Iron</keyword>
<proteinExistence type="inferred from homology"/>
<dbReference type="Proteomes" id="UP000308697">
    <property type="component" value="Unassembled WGS sequence"/>
</dbReference>
<protein>
    <recommendedName>
        <fullName evidence="6">TauD/TfdA-like domain-containing protein</fullName>
    </recommendedName>
</protein>
<feature type="domain" description="TauD/TfdA-like" evidence="6">
    <location>
        <begin position="155"/>
        <end position="328"/>
    </location>
</feature>
<feature type="binding site" evidence="5">
    <location>
        <position position="310"/>
    </location>
    <ligand>
        <name>Fe cation</name>
        <dbReference type="ChEBI" id="CHEBI:24875"/>
    </ligand>
</feature>
<name>A0A4U0MT42_9ACTN</name>
<evidence type="ECO:0000313" key="7">
    <source>
        <dbReference type="EMBL" id="TJZ44120.1"/>
    </source>
</evidence>
<comment type="caution">
    <text evidence="7">The sequence shown here is derived from an EMBL/GenBank/DDBJ whole genome shotgun (WGS) entry which is preliminary data.</text>
</comment>